<dbReference type="SUPFAM" id="SSF57959">
    <property type="entry name" value="Leucine zipper domain"/>
    <property type="match status" value="1"/>
</dbReference>
<dbReference type="GO" id="GO:0005634">
    <property type="term" value="C:nucleus"/>
    <property type="evidence" value="ECO:0007669"/>
    <property type="project" value="UniProtKB-SubCell"/>
</dbReference>
<comment type="subcellular location">
    <subcellularLocation>
        <location evidence="1">Nucleus</location>
    </subcellularLocation>
</comment>
<dbReference type="Proteomes" id="UP001370490">
    <property type="component" value="Unassembled WGS sequence"/>
</dbReference>
<reference evidence="6 7" key="1">
    <citation type="submission" date="2023-12" db="EMBL/GenBank/DDBJ databases">
        <title>A high-quality genome assembly for Dillenia turbinata (Dilleniales).</title>
        <authorList>
            <person name="Chanderbali A."/>
        </authorList>
    </citation>
    <scope>NUCLEOTIDE SEQUENCE [LARGE SCALE GENOMIC DNA]</scope>
    <source>
        <strain evidence="6">LSX21</strain>
        <tissue evidence="6">Leaf</tissue>
    </source>
</reference>
<evidence type="ECO:0000259" key="5">
    <source>
        <dbReference type="PROSITE" id="PS50217"/>
    </source>
</evidence>
<dbReference type="GO" id="GO:0003700">
    <property type="term" value="F:DNA-binding transcription factor activity"/>
    <property type="evidence" value="ECO:0007669"/>
    <property type="project" value="InterPro"/>
</dbReference>
<evidence type="ECO:0000256" key="4">
    <source>
        <dbReference type="SAM" id="MobiDB-lite"/>
    </source>
</evidence>
<organism evidence="6 7">
    <name type="scientific">Dillenia turbinata</name>
    <dbReference type="NCBI Taxonomy" id="194707"/>
    <lineage>
        <taxon>Eukaryota</taxon>
        <taxon>Viridiplantae</taxon>
        <taxon>Streptophyta</taxon>
        <taxon>Embryophyta</taxon>
        <taxon>Tracheophyta</taxon>
        <taxon>Spermatophyta</taxon>
        <taxon>Magnoliopsida</taxon>
        <taxon>eudicotyledons</taxon>
        <taxon>Gunneridae</taxon>
        <taxon>Pentapetalae</taxon>
        <taxon>Dilleniales</taxon>
        <taxon>Dilleniaceae</taxon>
        <taxon>Dillenia</taxon>
    </lineage>
</organism>
<evidence type="ECO:0000313" key="7">
    <source>
        <dbReference type="Proteomes" id="UP001370490"/>
    </source>
</evidence>
<dbReference type="AlphaFoldDB" id="A0AAN8ZII2"/>
<sequence>MWSSSGGNKKDTNNNRVSCSPSKSSSTCSSPSSFSPSSPIPSNKKSMEEVWKDITLSSLADQPTPTNDLHNPTATNHHTGLRGLILQDFFSRSLNKGPHNFISPSAAMDGVPASPAPATMLSLTPGPDFHFLDTGSDFATPSPQLQSRGSTGAASFMSSLSNNFDALPSPPAFASINSKKRGSENDDNSSDRRHKRMIKNRESAARSRARKQAYTNELELEIAHLMEENARLRRQQEKLCFAATSQLPKKNTLQRSLTAPF</sequence>
<dbReference type="PROSITE" id="PS50217">
    <property type="entry name" value="BZIP"/>
    <property type="match status" value="1"/>
</dbReference>
<dbReference type="PANTHER" id="PTHR22952:SF450">
    <property type="entry name" value="PROTEIN FD-LIKE"/>
    <property type="match status" value="1"/>
</dbReference>
<dbReference type="PROSITE" id="PS00036">
    <property type="entry name" value="BZIP_BASIC"/>
    <property type="match status" value="1"/>
</dbReference>
<dbReference type="SMART" id="SM00338">
    <property type="entry name" value="BRLZ"/>
    <property type="match status" value="1"/>
</dbReference>
<keyword evidence="7" id="KW-1185">Reference proteome</keyword>
<proteinExistence type="predicted"/>
<dbReference type="PANTHER" id="PTHR22952">
    <property type="entry name" value="CAMP-RESPONSE ELEMENT BINDING PROTEIN-RELATED"/>
    <property type="match status" value="1"/>
</dbReference>
<evidence type="ECO:0000256" key="3">
    <source>
        <dbReference type="ARBA" id="ARBA00023242"/>
    </source>
</evidence>
<feature type="compositionally biased region" description="Low complexity" evidence="4">
    <location>
        <begin position="18"/>
        <end position="44"/>
    </location>
</feature>
<comment type="caution">
    <text evidence="6">The sequence shown here is derived from an EMBL/GenBank/DDBJ whole genome shotgun (WGS) entry which is preliminary data.</text>
</comment>
<dbReference type="CDD" id="cd14707">
    <property type="entry name" value="bZIP_plant_BZIP46"/>
    <property type="match status" value="1"/>
</dbReference>
<protein>
    <submittedName>
        <fullName evidence="6">Basic-leucine zipper domain</fullName>
    </submittedName>
</protein>
<dbReference type="GO" id="GO:0045893">
    <property type="term" value="P:positive regulation of DNA-templated transcription"/>
    <property type="evidence" value="ECO:0007669"/>
    <property type="project" value="InterPro"/>
</dbReference>
<dbReference type="InterPro" id="IPR004827">
    <property type="entry name" value="bZIP"/>
</dbReference>
<dbReference type="Pfam" id="PF00170">
    <property type="entry name" value="bZIP_1"/>
    <property type="match status" value="1"/>
</dbReference>
<evidence type="ECO:0000256" key="1">
    <source>
        <dbReference type="ARBA" id="ARBA00004123"/>
    </source>
</evidence>
<dbReference type="FunFam" id="1.20.5.170:FF:000036">
    <property type="entry name" value="ABSCISIC ACID-INSENSITIVE 5-like protein 2"/>
    <property type="match status" value="1"/>
</dbReference>
<keyword evidence="2" id="KW-0238">DNA-binding</keyword>
<dbReference type="GO" id="GO:0003677">
    <property type="term" value="F:DNA binding"/>
    <property type="evidence" value="ECO:0007669"/>
    <property type="project" value="UniProtKB-KW"/>
</dbReference>
<feature type="region of interest" description="Disordered" evidence="4">
    <location>
        <begin position="170"/>
        <end position="210"/>
    </location>
</feature>
<evidence type="ECO:0000313" key="6">
    <source>
        <dbReference type="EMBL" id="KAK6938987.1"/>
    </source>
</evidence>
<dbReference type="InterPro" id="IPR043452">
    <property type="entry name" value="BZIP46-like"/>
</dbReference>
<name>A0AAN8ZII2_9MAGN</name>
<dbReference type="InterPro" id="IPR046347">
    <property type="entry name" value="bZIP_sf"/>
</dbReference>
<feature type="region of interest" description="Disordered" evidence="4">
    <location>
        <begin position="1"/>
        <end position="48"/>
    </location>
</feature>
<feature type="domain" description="BZIP" evidence="5">
    <location>
        <begin position="190"/>
        <end position="239"/>
    </location>
</feature>
<dbReference type="Gene3D" id="1.20.5.170">
    <property type="match status" value="1"/>
</dbReference>
<keyword evidence="3" id="KW-0539">Nucleus</keyword>
<accession>A0AAN8ZII2</accession>
<gene>
    <name evidence="6" type="ORF">RJ641_032495</name>
</gene>
<evidence type="ECO:0000256" key="2">
    <source>
        <dbReference type="ARBA" id="ARBA00023125"/>
    </source>
</evidence>
<dbReference type="EMBL" id="JBAMMX010000006">
    <property type="protein sequence ID" value="KAK6938987.1"/>
    <property type="molecule type" value="Genomic_DNA"/>
</dbReference>